<accession>A0A1X6NPG7</accession>
<dbReference type="AlphaFoldDB" id="A0A1X6NPG7"/>
<keyword evidence="7" id="KW-0677">Repeat</keyword>
<evidence type="ECO:0000313" key="10">
    <source>
        <dbReference type="EMBL" id="OSX70420.1"/>
    </source>
</evidence>
<gene>
    <name evidence="10" type="ORF">BU14_0763s0005</name>
</gene>
<dbReference type="Pfam" id="PF00677">
    <property type="entry name" value="Lum_binding"/>
    <property type="match status" value="2"/>
</dbReference>
<evidence type="ECO:0000313" key="11">
    <source>
        <dbReference type="Proteomes" id="UP000218209"/>
    </source>
</evidence>
<feature type="compositionally biased region" description="Basic residues" evidence="8">
    <location>
        <begin position="70"/>
        <end position="87"/>
    </location>
</feature>
<dbReference type="InterPro" id="IPR023366">
    <property type="entry name" value="ATP_synth_asu-like_sf"/>
</dbReference>
<evidence type="ECO:0000256" key="8">
    <source>
        <dbReference type="SAM" id="MobiDB-lite"/>
    </source>
</evidence>
<dbReference type="PANTHER" id="PTHR21098">
    <property type="entry name" value="RIBOFLAVIN SYNTHASE ALPHA CHAIN"/>
    <property type="match status" value="1"/>
</dbReference>
<feature type="domain" description="Lumazine-binding" evidence="9">
    <location>
        <begin position="222"/>
        <end position="318"/>
    </location>
</feature>
<dbReference type="Gene3D" id="2.40.30.20">
    <property type="match status" value="2"/>
</dbReference>
<evidence type="ECO:0000256" key="7">
    <source>
        <dbReference type="ARBA" id="ARBA00022737"/>
    </source>
</evidence>
<evidence type="ECO:0000256" key="1">
    <source>
        <dbReference type="ARBA" id="ARBA00002803"/>
    </source>
</evidence>
<feature type="domain" description="Lumazine-binding" evidence="9">
    <location>
        <begin position="107"/>
        <end position="221"/>
    </location>
</feature>
<dbReference type="Proteomes" id="UP000218209">
    <property type="component" value="Unassembled WGS sequence"/>
</dbReference>
<evidence type="ECO:0000259" key="9">
    <source>
        <dbReference type="PROSITE" id="PS51177"/>
    </source>
</evidence>
<dbReference type="FunFam" id="2.40.30.20:FF:000004">
    <property type="entry name" value="Riboflavin synthase, alpha subunit"/>
    <property type="match status" value="1"/>
</dbReference>
<keyword evidence="5" id="KW-0686">Riboflavin biosynthesis</keyword>
<evidence type="ECO:0000256" key="3">
    <source>
        <dbReference type="ARBA" id="ARBA00012827"/>
    </source>
</evidence>
<keyword evidence="11" id="KW-1185">Reference proteome</keyword>
<name>A0A1X6NPG7_PORUM</name>
<comment type="function">
    <text evidence="1">Catalyzes the dismutation of two molecules of 6,7-dimethyl-8-ribityllumazine, resulting in the formation of riboflavin and 5-amino-6-(D-ribitylamino)uracil.</text>
</comment>
<dbReference type="CDD" id="cd00402">
    <property type="entry name" value="Riboflavin_synthase_like"/>
    <property type="match status" value="1"/>
</dbReference>
<dbReference type="EC" id="2.5.1.9" evidence="3"/>
<dbReference type="GO" id="GO:0004746">
    <property type="term" value="F:riboflavin synthase activity"/>
    <property type="evidence" value="ECO:0007669"/>
    <property type="project" value="UniProtKB-EC"/>
</dbReference>
<dbReference type="OrthoDB" id="10258924at2759"/>
<evidence type="ECO:0000256" key="2">
    <source>
        <dbReference type="ARBA" id="ARBA00004887"/>
    </source>
</evidence>
<feature type="compositionally biased region" description="Pro residues" evidence="8">
    <location>
        <begin position="93"/>
        <end position="105"/>
    </location>
</feature>
<dbReference type="PROSITE" id="PS51177">
    <property type="entry name" value="LUMAZINE_BIND"/>
    <property type="match status" value="2"/>
</dbReference>
<keyword evidence="6" id="KW-0808">Transferase</keyword>
<dbReference type="InterPro" id="IPR017938">
    <property type="entry name" value="Riboflavin_synthase-like_b-brl"/>
</dbReference>
<dbReference type="NCBIfam" id="TIGR00187">
    <property type="entry name" value="ribE"/>
    <property type="match status" value="1"/>
</dbReference>
<feature type="region of interest" description="Disordered" evidence="8">
    <location>
        <begin position="29"/>
        <end position="106"/>
    </location>
</feature>
<dbReference type="InterPro" id="IPR026017">
    <property type="entry name" value="Lumazine-bd_dom"/>
</dbReference>
<dbReference type="EMBL" id="KV919260">
    <property type="protein sequence ID" value="OSX70420.1"/>
    <property type="molecule type" value="Genomic_DNA"/>
</dbReference>
<sequence>MSTVANRLCSTLSAERIRRARAAHCPRGAVAAPVPSPPAPCAVHHGLYPPRRRRPDRGHGAHRLLLFLRPPRRRPPARRRRPLRAAGRHAAGSPPPRHPPPPPPTAVFTGIVEEVGKVVSLTNEDIATSGGGCTLVVRATVAADGVALGDSVAVNGVCLTATATTPVGGDGGGGGGAVGAVDVAFGLAAETLRCTALGDLAVGDGVNLERSLSAAGRFGGHVVQGHVDAAGTLTSVTPDADALVFVVALERRLMKYVVRKGYVAIDGTSLTVVDVTDAGFSFMMIPYTQAHVALAAKRAGDRVNVEVDITGKYIEKIVAERLAEADAATA</sequence>
<evidence type="ECO:0000256" key="4">
    <source>
        <dbReference type="ARBA" id="ARBA00013950"/>
    </source>
</evidence>
<protein>
    <recommendedName>
        <fullName evidence="4">Riboflavin synthase</fullName>
        <ecNumber evidence="3">2.5.1.9</ecNumber>
    </recommendedName>
</protein>
<dbReference type="InterPro" id="IPR001783">
    <property type="entry name" value="Lumazine-bd"/>
</dbReference>
<comment type="pathway">
    <text evidence="2">Cofactor biosynthesis; riboflavin biosynthesis; riboflavin from 2-hydroxy-3-oxobutyl phosphate and 5-amino-6-(D-ribitylamino)uracil: step 2/2.</text>
</comment>
<evidence type="ECO:0000256" key="5">
    <source>
        <dbReference type="ARBA" id="ARBA00022619"/>
    </source>
</evidence>
<proteinExistence type="predicted"/>
<reference evidence="10 11" key="1">
    <citation type="submission" date="2017-03" db="EMBL/GenBank/DDBJ databases">
        <title>WGS assembly of Porphyra umbilicalis.</title>
        <authorList>
            <person name="Brawley S.H."/>
            <person name="Blouin N.A."/>
            <person name="Ficko-Blean E."/>
            <person name="Wheeler G.L."/>
            <person name="Lohr M."/>
            <person name="Goodson H.V."/>
            <person name="Jenkins J.W."/>
            <person name="Blaby-Haas C.E."/>
            <person name="Helliwell K.E."/>
            <person name="Chan C."/>
            <person name="Marriage T."/>
            <person name="Bhattacharya D."/>
            <person name="Klein A.S."/>
            <person name="Badis Y."/>
            <person name="Brodie J."/>
            <person name="Cao Y."/>
            <person name="Collen J."/>
            <person name="Dittami S.M."/>
            <person name="Gachon C.M."/>
            <person name="Green B.R."/>
            <person name="Karpowicz S."/>
            <person name="Kim J.W."/>
            <person name="Kudahl U."/>
            <person name="Lin S."/>
            <person name="Michel G."/>
            <person name="Mittag M."/>
            <person name="Olson B.J."/>
            <person name="Pangilinan J."/>
            <person name="Peng Y."/>
            <person name="Qiu H."/>
            <person name="Shu S."/>
            <person name="Singer J.T."/>
            <person name="Smith A.G."/>
            <person name="Sprecher B.N."/>
            <person name="Wagner V."/>
            <person name="Wang W."/>
            <person name="Wang Z.-Y."/>
            <person name="Yan J."/>
            <person name="Yarish C."/>
            <person name="Zoeuner-Riek S."/>
            <person name="Zhuang Y."/>
            <person name="Zou Y."/>
            <person name="Lindquist E.A."/>
            <person name="Grimwood J."/>
            <person name="Barry K."/>
            <person name="Rokhsar D.S."/>
            <person name="Schmutz J."/>
            <person name="Stiller J.W."/>
            <person name="Grossman A.R."/>
            <person name="Prochnik S.E."/>
        </authorList>
    </citation>
    <scope>NUCLEOTIDE SEQUENCE [LARGE SCALE GENOMIC DNA]</scope>
    <source>
        <strain evidence="10">4086291</strain>
    </source>
</reference>
<dbReference type="NCBIfam" id="NF006767">
    <property type="entry name" value="PRK09289.1"/>
    <property type="match status" value="1"/>
</dbReference>
<evidence type="ECO:0000256" key="6">
    <source>
        <dbReference type="ARBA" id="ARBA00022679"/>
    </source>
</evidence>
<dbReference type="GO" id="GO:0009231">
    <property type="term" value="P:riboflavin biosynthetic process"/>
    <property type="evidence" value="ECO:0007669"/>
    <property type="project" value="UniProtKB-KW"/>
</dbReference>
<organism evidence="10 11">
    <name type="scientific">Porphyra umbilicalis</name>
    <name type="common">Purple laver</name>
    <name type="synonym">Red alga</name>
    <dbReference type="NCBI Taxonomy" id="2786"/>
    <lineage>
        <taxon>Eukaryota</taxon>
        <taxon>Rhodophyta</taxon>
        <taxon>Bangiophyceae</taxon>
        <taxon>Bangiales</taxon>
        <taxon>Bangiaceae</taxon>
        <taxon>Porphyra</taxon>
    </lineage>
</organism>
<feature type="compositionally biased region" description="Basic residues" evidence="8">
    <location>
        <begin position="50"/>
        <end position="62"/>
    </location>
</feature>
<dbReference type="SUPFAM" id="SSF63380">
    <property type="entry name" value="Riboflavin synthase domain-like"/>
    <property type="match status" value="2"/>
</dbReference>
<dbReference type="PANTHER" id="PTHR21098:SF0">
    <property type="entry name" value="RIBOFLAVIN SYNTHASE"/>
    <property type="match status" value="1"/>
</dbReference>